<organism evidence="2 3">
    <name type="scientific">Candidatus Magnetominusculus xianensis</name>
    <dbReference type="NCBI Taxonomy" id="1748249"/>
    <lineage>
        <taxon>Bacteria</taxon>
        <taxon>Pseudomonadati</taxon>
        <taxon>Nitrospirota</taxon>
        <taxon>Nitrospiria</taxon>
        <taxon>Nitrospirales</taxon>
        <taxon>Nitrospiraceae</taxon>
        <taxon>Candidatus Magnetominusculus</taxon>
    </lineage>
</organism>
<evidence type="ECO:0000313" key="3">
    <source>
        <dbReference type="Proteomes" id="UP000060487"/>
    </source>
</evidence>
<feature type="signal peptide" evidence="1">
    <location>
        <begin position="1"/>
        <end position="27"/>
    </location>
</feature>
<protein>
    <recommendedName>
        <fullName evidence="4">Secreted protein</fullName>
    </recommendedName>
</protein>
<keyword evidence="1" id="KW-0732">Signal</keyword>
<accession>A0ABR5SN84</accession>
<feature type="chain" id="PRO_5047248535" description="Secreted protein" evidence="1">
    <location>
        <begin position="28"/>
        <end position="166"/>
    </location>
</feature>
<dbReference type="EMBL" id="LNQR01000019">
    <property type="protein sequence ID" value="KWT92849.1"/>
    <property type="molecule type" value="Genomic_DNA"/>
</dbReference>
<sequence>MRVIKVLAVALVLALCVLALNTGKSEAGQYCWVLADATTGGYTYMKLGVMDLADFAGSSTLLYSDNYMIAGLAAQVFTNGVINSQAVNGSMIRTGAGTFEVGLNLLGISTYTDVANGPQLDATRLHMVLDPITFSGTYSRVNSVSTTGGVSTQKSFSGLASLVACY</sequence>
<dbReference type="RefSeq" id="WP_085050962.1">
    <property type="nucleotide sequence ID" value="NZ_LNQR01000019.1"/>
</dbReference>
<comment type="caution">
    <text evidence="2">The sequence shown here is derived from an EMBL/GenBank/DDBJ whole genome shotgun (WGS) entry which is preliminary data.</text>
</comment>
<evidence type="ECO:0000256" key="1">
    <source>
        <dbReference type="SAM" id="SignalP"/>
    </source>
</evidence>
<evidence type="ECO:0008006" key="4">
    <source>
        <dbReference type="Google" id="ProtNLM"/>
    </source>
</evidence>
<gene>
    <name evidence="2" type="ORF">ASN18_0435</name>
</gene>
<name>A0ABR5SN84_9BACT</name>
<evidence type="ECO:0000313" key="2">
    <source>
        <dbReference type="EMBL" id="KWT92849.1"/>
    </source>
</evidence>
<reference evidence="2 3" key="1">
    <citation type="submission" date="2015-11" db="EMBL/GenBank/DDBJ databases">
        <authorList>
            <person name="Lin W."/>
        </authorList>
    </citation>
    <scope>NUCLEOTIDE SEQUENCE [LARGE SCALE GENOMIC DNA]</scope>
    <source>
        <strain evidence="2 3">HCH-1</strain>
    </source>
</reference>
<dbReference type="Proteomes" id="UP000060487">
    <property type="component" value="Unassembled WGS sequence"/>
</dbReference>
<keyword evidence="3" id="KW-1185">Reference proteome</keyword>
<proteinExistence type="predicted"/>